<name>A0A9X3DB94_9SPHI</name>
<keyword evidence="2" id="KW-1185">Reference proteome</keyword>
<reference evidence="1" key="1">
    <citation type="submission" date="2022-11" db="EMBL/GenBank/DDBJ databases">
        <authorList>
            <person name="Graham C."/>
            <person name="Newman J.D."/>
        </authorList>
    </citation>
    <scope>NUCLEOTIDE SEQUENCE</scope>
    <source>
        <strain evidence="1">DSM 19486</strain>
    </source>
</reference>
<comment type="caution">
    <text evidence="1">The sequence shown here is derived from an EMBL/GenBank/DDBJ whole genome shotgun (WGS) entry which is preliminary data.</text>
</comment>
<accession>A0A9X3DB94</accession>
<dbReference type="EMBL" id="JAPJUH010000002">
    <property type="protein sequence ID" value="MCX3264503.1"/>
    <property type="molecule type" value="Genomic_DNA"/>
</dbReference>
<dbReference type="Proteomes" id="UP001142592">
    <property type="component" value="Unassembled WGS sequence"/>
</dbReference>
<dbReference type="AlphaFoldDB" id="A0A9X3DB94"/>
<evidence type="ECO:0000313" key="1">
    <source>
        <dbReference type="EMBL" id="MCX3264503.1"/>
    </source>
</evidence>
<proteinExistence type="predicted"/>
<evidence type="ECO:0000313" key="2">
    <source>
        <dbReference type="Proteomes" id="UP001142592"/>
    </source>
</evidence>
<dbReference type="RefSeq" id="WP_010602113.1">
    <property type="nucleotide sequence ID" value="NZ_JAPJUH010000002.1"/>
</dbReference>
<sequence length="105" mass="12274">MDILLSNKIISCSIKLTIDNCNRISSRISKENNTNDFFVYSKNVSNKDIIEDKKTFILDSGFFAKNIFTLQENCRAFFILKPNGEYLKNYGSDYYSEVEKFLKEK</sequence>
<gene>
    <name evidence="1" type="ORF">OQZ29_07085</name>
</gene>
<protein>
    <submittedName>
        <fullName evidence="1">Uncharacterized protein</fullName>
    </submittedName>
</protein>
<organism evidence="1 2">
    <name type="scientific">Pedobacter agri</name>
    <dbReference type="NCBI Taxonomy" id="454586"/>
    <lineage>
        <taxon>Bacteria</taxon>
        <taxon>Pseudomonadati</taxon>
        <taxon>Bacteroidota</taxon>
        <taxon>Sphingobacteriia</taxon>
        <taxon>Sphingobacteriales</taxon>
        <taxon>Sphingobacteriaceae</taxon>
        <taxon>Pedobacter</taxon>
    </lineage>
</organism>